<feature type="non-terminal residue" evidence="1">
    <location>
        <position position="179"/>
    </location>
</feature>
<accession>A0ACB9XP46</accession>
<comment type="caution">
    <text evidence="1">The sequence shown here is derived from an EMBL/GenBank/DDBJ whole genome shotgun (WGS) entry which is preliminary data.</text>
</comment>
<name>A0ACB9XP46_CHAAC</name>
<evidence type="ECO:0000313" key="2">
    <source>
        <dbReference type="Proteomes" id="UP001057452"/>
    </source>
</evidence>
<evidence type="ECO:0000313" key="1">
    <source>
        <dbReference type="EMBL" id="KAI4829051.1"/>
    </source>
</evidence>
<proteinExistence type="predicted"/>
<reference evidence="1" key="1">
    <citation type="submission" date="2022-05" db="EMBL/GenBank/DDBJ databases">
        <title>Chromosome-level genome of Chaenocephalus aceratus.</title>
        <authorList>
            <person name="Park H."/>
        </authorList>
    </citation>
    <scope>NUCLEOTIDE SEQUENCE</scope>
    <source>
        <strain evidence="1">KU_202001</strain>
    </source>
</reference>
<gene>
    <name evidence="1" type="ORF">KUCAC02_023114</name>
</gene>
<dbReference type="Proteomes" id="UP001057452">
    <property type="component" value="Chromosome 4"/>
</dbReference>
<protein>
    <submittedName>
        <fullName evidence="1">Uncharacterized protein</fullName>
    </submittedName>
</protein>
<dbReference type="EMBL" id="CM043788">
    <property type="protein sequence ID" value="KAI4829051.1"/>
    <property type="molecule type" value="Genomic_DNA"/>
</dbReference>
<sequence length="179" mass="19943">GSSLERWAGPLLSPPNPAWPHLLWVCEPPIAACQAQVELRSEVGRCVGEFPFWHEHLSTLLFGNCGVFTFSEPKSKPRKPKIKTAVVKIRAQHRAHRVLKLRPKRHFSAVGRALGYIGEEKLTSIMSEGEEGGRRGGKMEKETKEQNAQGFECCSISLSMNCVDKQQDASQSAKPPMKH</sequence>
<feature type="non-terminal residue" evidence="1">
    <location>
        <position position="1"/>
    </location>
</feature>
<organism evidence="1 2">
    <name type="scientific">Chaenocephalus aceratus</name>
    <name type="common">Blackfin icefish</name>
    <name type="synonym">Chaenichthys aceratus</name>
    <dbReference type="NCBI Taxonomy" id="36190"/>
    <lineage>
        <taxon>Eukaryota</taxon>
        <taxon>Metazoa</taxon>
        <taxon>Chordata</taxon>
        <taxon>Craniata</taxon>
        <taxon>Vertebrata</taxon>
        <taxon>Euteleostomi</taxon>
        <taxon>Actinopterygii</taxon>
        <taxon>Neopterygii</taxon>
        <taxon>Teleostei</taxon>
        <taxon>Neoteleostei</taxon>
        <taxon>Acanthomorphata</taxon>
        <taxon>Eupercaria</taxon>
        <taxon>Perciformes</taxon>
        <taxon>Notothenioidei</taxon>
        <taxon>Channichthyidae</taxon>
        <taxon>Chaenocephalus</taxon>
    </lineage>
</organism>
<keyword evidence="2" id="KW-1185">Reference proteome</keyword>